<evidence type="ECO:0000256" key="1">
    <source>
        <dbReference type="SAM" id="MobiDB-lite"/>
    </source>
</evidence>
<dbReference type="Proteomes" id="UP001642464">
    <property type="component" value="Unassembled WGS sequence"/>
</dbReference>
<feature type="compositionally biased region" description="Gly residues" evidence="1">
    <location>
        <begin position="139"/>
        <end position="148"/>
    </location>
</feature>
<sequence>MSTMSGNRDSSNRKKKPFTKEDYIAWHDKEAPSWRRLNRRAAGEEWQRSFNDASVRKDQVDANNSDGQPVGKAGTVIGWDKRVEHQKVDEVAKPSEKVIAQHVAIAAVAWQECEDDEPLVSFGSLNTNAAVAGLHSSGGRHGSTGGKKPGPVKATKGKAVAPNVEAARQRAKTAQEWKRVEATLEKALQLGSTILEKDAVAIHESQEKVLADCSLDLLRNRMDLIRLATSRSTTQDSKEQSRQLFQKCLCDPYLKDLSGTLLSVEEGCQTVGAAIRCRDILLDLQPTVERVHELMDSHRNGMTLLRTIASCVQTEAEGWKANAQALIKAKADEVKAIEKANEKEKNKRHYAKSELKRLRERRKKLPPKKWQSRSRHRRL</sequence>
<dbReference type="EMBL" id="CAXAMM010007446">
    <property type="protein sequence ID" value="CAK9014194.1"/>
    <property type="molecule type" value="Genomic_DNA"/>
</dbReference>
<organism evidence="2 3">
    <name type="scientific">Durusdinium trenchii</name>
    <dbReference type="NCBI Taxonomy" id="1381693"/>
    <lineage>
        <taxon>Eukaryota</taxon>
        <taxon>Sar</taxon>
        <taxon>Alveolata</taxon>
        <taxon>Dinophyceae</taxon>
        <taxon>Suessiales</taxon>
        <taxon>Symbiodiniaceae</taxon>
        <taxon>Durusdinium</taxon>
    </lineage>
</organism>
<proteinExistence type="predicted"/>
<evidence type="ECO:0000313" key="2">
    <source>
        <dbReference type="EMBL" id="CAK9014194.1"/>
    </source>
</evidence>
<evidence type="ECO:0000313" key="3">
    <source>
        <dbReference type="Proteomes" id="UP001642464"/>
    </source>
</evidence>
<gene>
    <name evidence="2" type="ORF">SCF082_LOCUS12243</name>
</gene>
<accession>A0ABP0JIN0</accession>
<feature type="region of interest" description="Disordered" evidence="1">
    <location>
        <begin position="1"/>
        <end position="21"/>
    </location>
</feature>
<feature type="region of interest" description="Disordered" evidence="1">
    <location>
        <begin position="339"/>
        <end position="379"/>
    </location>
</feature>
<name>A0ABP0JIN0_9DINO</name>
<keyword evidence="3" id="KW-1185">Reference proteome</keyword>
<feature type="compositionally biased region" description="Basic and acidic residues" evidence="1">
    <location>
        <begin position="339"/>
        <end position="357"/>
    </location>
</feature>
<feature type="compositionally biased region" description="Basic residues" evidence="1">
    <location>
        <begin position="358"/>
        <end position="379"/>
    </location>
</feature>
<feature type="region of interest" description="Disordered" evidence="1">
    <location>
        <begin position="135"/>
        <end position="161"/>
    </location>
</feature>
<protein>
    <submittedName>
        <fullName evidence="2">Uncharacterized protein</fullName>
    </submittedName>
</protein>
<comment type="caution">
    <text evidence="2">The sequence shown here is derived from an EMBL/GenBank/DDBJ whole genome shotgun (WGS) entry which is preliminary data.</text>
</comment>
<reference evidence="2 3" key="1">
    <citation type="submission" date="2024-02" db="EMBL/GenBank/DDBJ databases">
        <authorList>
            <person name="Chen Y."/>
            <person name="Shah S."/>
            <person name="Dougan E. K."/>
            <person name="Thang M."/>
            <person name="Chan C."/>
        </authorList>
    </citation>
    <scope>NUCLEOTIDE SEQUENCE [LARGE SCALE GENOMIC DNA]</scope>
</reference>